<sequence length="186" mass="20085">MNPHRRGLIVDDDDLYARTLQRSLARRGIDSGIAHDAAAALAAAEAERPDFALIDLKLGNDSGLALIAPLRALRPDMRILLVTGYASVATAVEAIKRGADNYLPKPTTLDAILRALDEDAGAADPAEVEIEDTMTPLGRLEWEHIQQALQASGGSISGAARLLGMHRRTLQRKLAKRPGPERRTID</sequence>
<dbReference type="SUPFAM" id="SSF46689">
    <property type="entry name" value="Homeodomain-like"/>
    <property type="match status" value="1"/>
</dbReference>
<feature type="modified residue" description="4-aspartylphosphate" evidence="3">
    <location>
        <position position="55"/>
    </location>
</feature>
<dbReference type="InterPro" id="IPR001789">
    <property type="entry name" value="Sig_transdc_resp-reg_receiver"/>
</dbReference>
<dbReference type="PROSITE" id="PS50110">
    <property type="entry name" value="RESPONSE_REGULATORY"/>
    <property type="match status" value="1"/>
</dbReference>
<dbReference type="SMART" id="SM00448">
    <property type="entry name" value="REC"/>
    <property type="match status" value="1"/>
</dbReference>
<keyword evidence="2" id="KW-0902">Two-component regulatory system</keyword>
<dbReference type="InterPro" id="IPR050595">
    <property type="entry name" value="Bact_response_regulator"/>
</dbReference>
<dbReference type="InterPro" id="IPR002197">
    <property type="entry name" value="HTH_Fis"/>
</dbReference>
<dbReference type="RefSeq" id="WP_377005325.1">
    <property type="nucleotide sequence ID" value="NZ_JBHSGG010000040.1"/>
</dbReference>
<dbReference type="Gene3D" id="3.40.50.2300">
    <property type="match status" value="1"/>
</dbReference>
<dbReference type="Pfam" id="PF00072">
    <property type="entry name" value="Response_reg"/>
    <property type="match status" value="1"/>
</dbReference>
<evidence type="ECO:0000256" key="1">
    <source>
        <dbReference type="ARBA" id="ARBA00022553"/>
    </source>
</evidence>
<evidence type="ECO:0000259" key="4">
    <source>
        <dbReference type="PROSITE" id="PS50110"/>
    </source>
</evidence>
<gene>
    <name evidence="5" type="ORF">ACFO3Q_13850</name>
</gene>
<dbReference type="InterPro" id="IPR009057">
    <property type="entry name" value="Homeodomain-like_sf"/>
</dbReference>
<organism evidence="5 6">
    <name type="scientific">Coralloluteibacterium thermophilum</name>
    <dbReference type="NCBI Taxonomy" id="2707049"/>
    <lineage>
        <taxon>Bacteria</taxon>
        <taxon>Pseudomonadati</taxon>
        <taxon>Pseudomonadota</taxon>
        <taxon>Gammaproteobacteria</taxon>
        <taxon>Lysobacterales</taxon>
        <taxon>Lysobacteraceae</taxon>
        <taxon>Coralloluteibacterium</taxon>
    </lineage>
</organism>
<dbReference type="SUPFAM" id="SSF52172">
    <property type="entry name" value="CheY-like"/>
    <property type="match status" value="1"/>
</dbReference>
<comment type="caution">
    <text evidence="5">The sequence shown here is derived from an EMBL/GenBank/DDBJ whole genome shotgun (WGS) entry which is preliminary data.</text>
</comment>
<protein>
    <submittedName>
        <fullName evidence="5">Response regulator transcription factor</fullName>
    </submittedName>
</protein>
<evidence type="ECO:0000256" key="2">
    <source>
        <dbReference type="ARBA" id="ARBA00023012"/>
    </source>
</evidence>
<reference evidence="6" key="1">
    <citation type="journal article" date="2019" name="Int. J. Syst. Evol. Microbiol.">
        <title>The Global Catalogue of Microorganisms (GCM) 10K type strain sequencing project: providing services to taxonomists for standard genome sequencing and annotation.</title>
        <authorList>
            <consortium name="The Broad Institute Genomics Platform"/>
            <consortium name="The Broad Institute Genome Sequencing Center for Infectious Disease"/>
            <person name="Wu L."/>
            <person name="Ma J."/>
        </authorList>
    </citation>
    <scope>NUCLEOTIDE SEQUENCE [LARGE SCALE GENOMIC DNA]</scope>
    <source>
        <strain evidence="6">CGMCC 1.13574</strain>
    </source>
</reference>
<name>A0ABV9NN82_9GAMM</name>
<dbReference type="Gene3D" id="1.10.10.60">
    <property type="entry name" value="Homeodomain-like"/>
    <property type="match status" value="1"/>
</dbReference>
<feature type="domain" description="Response regulatory" evidence="4">
    <location>
        <begin position="6"/>
        <end position="120"/>
    </location>
</feature>
<dbReference type="Proteomes" id="UP001595892">
    <property type="component" value="Unassembled WGS sequence"/>
</dbReference>
<dbReference type="PRINTS" id="PR01590">
    <property type="entry name" value="HTHFIS"/>
</dbReference>
<dbReference type="PANTHER" id="PTHR44591">
    <property type="entry name" value="STRESS RESPONSE REGULATOR PROTEIN 1"/>
    <property type="match status" value="1"/>
</dbReference>
<dbReference type="PANTHER" id="PTHR44591:SF14">
    <property type="entry name" value="PROTEIN PILG"/>
    <property type="match status" value="1"/>
</dbReference>
<proteinExistence type="predicted"/>
<dbReference type="EMBL" id="JBHSGG010000040">
    <property type="protein sequence ID" value="MFC4729250.1"/>
    <property type="molecule type" value="Genomic_DNA"/>
</dbReference>
<dbReference type="InterPro" id="IPR011006">
    <property type="entry name" value="CheY-like_superfamily"/>
</dbReference>
<keyword evidence="1 3" id="KW-0597">Phosphoprotein</keyword>
<evidence type="ECO:0000313" key="6">
    <source>
        <dbReference type="Proteomes" id="UP001595892"/>
    </source>
</evidence>
<evidence type="ECO:0000256" key="3">
    <source>
        <dbReference type="PROSITE-ProRule" id="PRU00169"/>
    </source>
</evidence>
<keyword evidence="6" id="KW-1185">Reference proteome</keyword>
<evidence type="ECO:0000313" key="5">
    <source>
        <dbReference type="EMBL" id="MFC4729250.1"/>
    </source>
</evidence>
<accession>A0ABV9NN82</accession>
<dbReference type="Pfam" id="PF02954">
    <property type="entry name" value="HTH_8"/>
    <property type="match status" value="1"/>
</dbReference>